<gene>
    <name evidence="3" type="ORF">LS74_000005</name>
    <name evidence="4" type="ORF">LS74_000045</name>
</gene>
<evidence type="ECO:0000259" key="2">
    <source>
        <dbReference type="Pfam" id="PF01051"/>
    </source>
</evidence>
<dbReference type="Proteomes" id="UP000029921">
    <property type="component" value="Unassembled WGS sequence"/>
</dbReference>
<name>A0A4U8T3B6_9HELI</name>
<reference evidence="3 5" key="1">
    <citation type="journal article" date="2014" name="Genome Announc.">
        <title>Draft genome sequences of eight enterohepatic helicobacter species isolated from both laboratory and wild rodents.</title>
        <authorList>
            <person name="Sheh A."/>
            <person name="Shen Z."/>
            <person name="Fox J.G."/>
        </authorList>
    </citation>
    <scope>NUCLEOTIDE SEQUENCE [LARGE SCALE GENOMIC DNA]</scope>
    <source>
        <strain evidence="3 5">MIT 96-1001</strain>
    </source>
</reference>
<dbReference type="InterPro" id="IPR036390">
    <property type="entry name" value="WH_DNA-bd_sf"/>
</dbReference>
<dbReference type="SUPFAM" id="SSF46785">
    <property type="entry name" value="Winged helix' DNA-binding domain"/>
    <property type="match status" value="2"/>
</dbReference>
<evidence type="ECO:0000256" key="1">
    <source>
        <dbReference type="ARBA" id="ARBA00038283"/>
    </source>
</evidence>
<dbReference type="InterPro" id="IPR036388">
    <property type="entry name" value="WH-like_DNA-bd_sf"/>
</dbReference>
<comment type="caution">
    <text evidence="3">The sequence shown here is derived from an EMBL/GenBank/DDBJ whole genome shotgun (WGS) entry which is preliminary data.</text>
</comment>
<organism evidence="3 5">
    <name type="scientific">Helicobacter magdeburgensis</name>
    <dbReference type="NCBI Taxonomy" id="471858"/>
    <lineage>
        <taxon>Bacteria</taxon>
        <taxon>Pseudomonadati</taxon>
        <taxon>Campylobacterota</taxon>
        <taxon>Epsilonproteobacteria</taxon>
        <taxon>Campylobacterales</taxon>
        <taxon>Helicobacteraceae</taxon>
        <taxon>Helicobacter</taxon>
    </lineage>
</organism>
<comment type="similarity">
    <text evidence="1">Belongs to the initiator RepB protein family.</text>
</comment>
<evidence type="ECO:0000313" key="5">
    <source>
        <dbReference type="Proteomes" id="UP000029921"/>
    </source>
</evidence>
<dbReference type="GO" id="GO:0003887">
    <property type="term" value="F:DNA-directed DNA polymerase activity"/>
    <property type="evidence" value="ECO:0007669"/>
    <property type="project" value="InterPro"/>
</dbReference>
<dbReference type="EMBL" id="JRPE02000001">
    <property type="protein sequence ID" value="TLD93964.1"/>
    <property type="molecule type" value="Genomic_DNA"/>
</dbReference>
<dbReference type="Pfam" id="PF01051">
    <property type="entry name" value="Rep3_N"/>
    <property type="match status" value="1"/>
</dbReference>
<dbReference type="AlphaFoldDB" id="A0A4U8T3B6"/>
<accession>A0A4U8T3B6</accession>
<sequence length="345" mass="40889">MQLNDFSYARFNMSVSEFKILLAMFATLDSVNQSEFIEQEVTTRELAEILQHEKNINNESYLYDIMQKLAEKTYFSDNGESAIAVPFFKYIKKQDDKAFLKFKFNDTLKPFLLELRRDFVKFNYTEIKDLRSFYSIRLYIMLLTELRQNRQCLVIDYKTLCDTLGLPRHRAERKDFGVFNQKILTNFRKDMLLNAFNVELLDIQTEKVGKKVDKLIFTFDYKGINKRLEGQNKRLMARYRNIADKARYLIGESLSMGKAKDFRNVWKIIDTSHNENGVFILVENWRAYRVKIPCRDWNAVKHIEHLCNTYKAALYTRLTFGDIEAMSAEKLELYEKGKALKSLLK</sequence>
<evidence type="ECO:0000313" key="3">
    <source>
        <dbReference type="EMBL" id="TLD93778.1"/>
    </source>
</evidence>
<dbReference type="GO" id="GO:0006270">
    <property type="term" value="P:DNA replication initiation"/>
    <property type="evidence" value="ECO:0007669"/>
    <property type="project" value="InterPro"/>
</dbReference>
<reference evidence="3" key="2">
    <citation type="submission" date="2018-04" db="EMBL/GenBank/DDBJ databases">
        <authorList>
            <person name="Sheh A."/>
            <person name="Shen Z."/>
            <person name="Mannion A.J."/>
            <person name="Fox J.G."/>
        </authorList>
    </citation>
    <scope>NUCLEOTIDE SEQUENCE</scope>
    <source>
        <strain evidence="3">MIT 96-1001</strain>
    </source>
</reference>
<dbReference type="Gene3D" id="1.10.10.10">
    <property type="entry name" value="Winged helix-like DNA-binding domain superfamily/Winged helix DNA-binding domain"/>
    <property type="match status" value="2"/>
</dbReference>
<evidence type="ECO:0000313" key="4">
    <source>
        <dbReference type="EMBL" id="TLD93964.1"/>
    </source>
</evidence>
<proteinExistence type="inferred from homology"/>
<dbReference type="EMBL" id="JRPE02000001">
    <property type="protein sequence ID" value="TLD93778.1"/>
    <property type="molecule type" value="Genomic_DNA"/>
</dbReference>
<keyword evidence="5" id="KW-1185">Reference proteome</keyword>
<protein>
    <submittedName>
        <fullName evidence="3">RepB family plasmid replication initiator protein</fullName>
    </submittedName>
</protein>
<feature type="domain" description="Initiator Rep protein WH1" evidence="2">
    <location>
        <begin position="3"/>
        <end position="142"/>
    </location>
</feature>
<dbReference type="InterPro" id="IPR000525">
    <property type="entry name" value="Initiator_Rep_WH1"/>
</dbReference>